<evidence type="ECO:0000256" key="6">
    <source>
        <dbReference type="ARBA" id="ARBA00022801"/>
    </source>
</evidence>
<dbReference type="InterPro" id="IPR012341">
    <property type="entry name" value="6hp_glycosidase-like_sf"/>
</dbReference>
<feature type="compositionally biased region" description="Low complexity" evidence="11">
    <location>
        <begin position="597"/>
        <end position="627"/>
    </location>
</feature>
<evidence type="ECO:0000256" key="1">
    <source>
        <dbReference type="ARBA" id="ARBA00000966"/>
    </source>
</evidence>
<dbReference type="Gene3D" id="1.50.10.10">
    <property type="match status" value="1"/>
</dbReference>
<dbReference type="Pfam" id="PF09478">
    <property type="entry name" value="CBM49"/>
    <property type="match status" value="1"/>
</dbReference>
<dbReference type="Proteomes" id="UP000054558">
    <property type="component" value="Unassembled WGS sequence"/>
</dbReference>
<dbReference type="GO" id="GO:0030246">
    <property type="term" value="F:carbohydrate binding"/>
    <property type="evidence" value="ECO:0007669"/>
    <property type="project" value="InterPro"/>
</dbReference>
<feature type="compositionally biased region" description="Low complexity" evidence="11">
    <location>
        <begin position="546"/>
        <end position="575"/>
    </location>
</feature>
<sequence>MAGRGRGRSEDRNAGLALLFLVLAPAVVRAFDYNEAMSKTLLFFEAQRSGPLSAGSDRVPWRGSSGLSDGSLAGVDLTGGYYDAGDNVKFGFAMAFSMTLLSWSVVEYGSPHSSPSRGHTPTPNALNAVRWGTDWFLKAYQGPTTLYAQVGDGNSDHACWERPETMDTPRTVYKIDQNKPGSDYAGEAAAALAAASIAFKNSDPSYSATLLDNAKQLFQFADQYRAKYSDSIPEVQNFYNSFSGYNDELLWAAAWLHRATGDATYLKYVDTNAQSLNGLGSISEFSWDNKLAGAQILIARQVLHCGADSSQNLKQMRQMAEQYVCAYVNGGVTSTPDGLAWVRQWAPLQYSNNAAFAAAVYSDYLAEAGQSLTCGGKTFTPDQIMTWSKSQVDYVLGKNNAGRSLMVGFGNNYPTRMHHRGASLPVTETPYSCGEGYAQFYNTQNPDPNLITGAIAGGPAQDGSYADDRSRYEQSEPIMYINAGFMGAVSRVARGSAGSDSTPSPTQSPSSTDSPTQSPTTPAPTQGSSTDSPTPSPTTPAPTTPAPTQSSPTTTSPTSAPTDSPTGSPSKTSSPAQDNSNPPPSTSSPTPSPSNPTPSTSSPTPSTSSPTPSTTSSPPSTSNPPSSGSGGNFVVTSTEDSSWNSDGGKVTLYTVTIKNVSGRTFDNVAVKCDNFHPDQYWNLLKGGADGECAVPTWMSTFAPGAMLTFGYIQGGSGAQFSVNL</sequence>
<dbReference type="GO" id="GO:0005576">
    <property type="term" value="C:extracellular region"/>
    <property type="evidence" value="ECO:0007669"/>
    <property type="project" value="UniProtKB-SubCell"/>
</dbReference>
<feature type="region of interest" description="Disordered" evidence="11">
    <location>
        <begin position="493"/>
        <end position="648"/>
    </location>
</feature>
<evidence type="ECO:0000256" key="10">
    <source>
        <dbReference type="ARBA" id="ARBA00023326"/>
    </source>
</evidence>
<evidence type="ECO:0000256" key="4">
    <source>
        <dbReference type="ARBA" id="ARBA00012601"/>
    </source>
</evidence>
<feature type="compositionally biased region" description="Low complexity" evidence="11">
    <location>
        <begin position="498"/>
        <end position="533"/>
    </location>
</feature>
<dbReference type="GO" id="GO:0030245">
    <property type="term" value="P:cellulose catabolic process"/>
    <property type="evidence" value="ECO:0007669"/>
    <property type="project" value="UniProtKB-KW"/>
</dbReference>
<dbReference type="EC" id="3.2.1.4" evidence="4"/>
<accession>A0A1Y1HIW7</accession>
<dbReference type="PANTHER" id="PTHR22298">
    <property type="entry name" value="ENDO-1,4-BETA-GLUCANASE"/>
    <property type="match status" value="1"/>
</dbReference>
<evidence type="ECO:0000256" key="12">
    <source>
        <dbReference type="SAM" id="SignalP"/>
    </source>
</evidence>
<dbReference type="FunFam" id="1.50.10.10:FF:000020">
    <property type="entry name" value="Endoglucanase"/>
    <property type="match status" value="1"/>
</dbReference>
<keyword evidence="10" id="KW-0624">Polysaccharide degradation</keyword>
<dbReference type="GO" id="GO:0008810">
    <property type="term" value="F:cellulase activity"/>
    <property type="evidence" value="ECO:0007669"/>
    <property type="project" value="UniProtKB-EC"/>
</dbReference>
<evidence type="ECO:0000313" key="14">
    <source>
        <dbReference type="EMBL" id="GAQ78454.1"/>
    </source>
</evidence>
<comment type="similarity">
    <text evidence="3">Belongs to the glycosyl hydrolase 9 (cellulase E) family.</text>
</comment>
<dbReference type="PRINTS" id="PR01217">
    <property type="entry name" value="PRICHEXTENSN"/>
</dbReference>
<keyword evidence="12" id="KW-0732">Signal</keyword>
<evidence type="ECO:0000256" key="2">
    <source>
        <dbReference type="ARBA" id="ARBA00004613"/>
    </source>
</evidence>
<dbReference type="SUPFAM" id="SSF48208">
    <property type="entry name" value="Six-hairpin glycosidases"/>
    <property type="match status" value="1"/>
</dbReference>
<evidence type="ECO:0000256" key="8">
    <source>
        <dbReference type="ARBA" id="ARBA00023277"/>
    </source>
</evidence>
<name>A0A1Y1HIW7_KLENI</name>
<feature type="compositionally biased region" description="Pro residues" evidence="11">
    <location>
        <begin position="534"/>
        <end position="545"/>
    </location>
</feature>
<keyword evidence="6" id="KW-0378">Hydrolase</keyword>
<dbReference type="STRING" id="105231.A0A1Y1HIW7"/>
<keyword evidence="8" id="KW-0119">Carbohydrate metabolism</keyword>
<dbReference type="OMA" id="AFRPYDS"/>
<evidence type="ECO:0000313" key="15">
    <source>
        <dbReference type="Proteomes" id="UP000054558"/>
    </source>
</evidence>
<proteinExistence type="inferred from homology"/>
<dbReference type="InterPro" id="IPR001701">
    <property type="entry name" value="Glyco_hydro_9"/>
</dbReference>
<dbReference type="AlphaFoldDB" id="A0A1Y1HIW7"/>
<dbReference type="EMBL" id="DF236962">
    <property type="protein sequence ID" value="GAQ78454.1"/>
    <property type="molecule type" value="Genomic_DNA"/>
</dbReference>
<evidence type="ECO:0000256" key="3">
    <source>
        <dbReference type="ARBA" id="ARBA00007072"/>
    </source>
</evidence>
<feature type="compositionally biased region" description="Polar residues" evidence="11">
    <location>
        <begin position="634"/>
        <end position="645"/>
    </location>
</feature>
<dbReference type="InterPro" id="IPR019028">
    <property type="entry name" value="CBM_49"/>
</dbReference>
<reference evidence="14 15" key="1">
    <citation type="journal article" date="2014" name="Nat. Commun.">
        <title>Klebsormidium flaccidum genome reveals primary factors for plant terrestrial adaptation.</title>
        <authorList>
            <person name="Hori K."/>
            <person name="Maruyama F."/>
            <person name="Fujisawa T."/>
            <person name="Togashi T."/>
            <person name="Yamamoto N."/>
            <person name="Seo M."/>
            <person name="Sato S."/>
            <person name="Yamada T."/>
            <person name="Mori H."/>
            <person name="Tajima N."/>
            <person name="Moriyama T."/>
            <person name="Ikeuchi M."/>
            <person name="Watanabe M."/>
            <person name="Wada H."/>
            <person name="Kobayashi K."/>
            <person name="Saito M."/>
            <person name="Masuda T."/>
            <person name="Sasaki-Sekimoto Y."/>
            <person name="Mashiguchi K."/>
            <person name="Awai K."/>
            <person name="Shimojima M."/>
            <person name="Masuda S."/>
            <person name="Iwai M."/>
            <person name="Nobusawa T."/>
            <person name="Narise T."/>
            <person name="Kondo S."/>
            <person name="Saito H."/>
            <person name="Sato R."/>
            <person name="Murakawa M."/>
            <person name="Ihara Y."/>
            <person name="Oshima-Yamada Y."/>
            <person name="Ohtaka K."/>
            <person name="Satoh M."/>
            <person name="Sonobe K."/>
            <person name="Ishii M."/>
            <person name="Ohtani R."/>
            <person name="Kanamori-Sato M."/>
            <person name="Honoki R."/>
            <person name="Miyazaki D."/>
            <person name="Mochizuki H."/>
            <person name="Umetsu J."/>
            <person name="Higashi K."/>
            <person name="Shibata D."/>
            <person name="Kamiya Y."/>
            <person name="Sato N."/>
            <person name="Nakamura Y."/>
            <person name="Tabata S."/>
            <person name="Ida S."/>
            <person name="Kurokawa K."/>
            <person name="Ohta H."/>
        </authorList>
    </citation>
    <scope>NUCLEOTIDE SEQUENCE [LARGE SCALE GENOMIC DNA]</scope>
    <source>
        <strain evidence="14 15">NIES-2285</strain>
    </source>
</reference>
<gene>
    <name evidence="14" type="ORF">KFL_000130360</name>
</gene>
<dbReference type="InterPro" id="IPR008928">
    <property type="entry name" value="6-hairpin_glycosidase_sf"/>
</dbReference>
<protein>
    <recommendedName>
        <fullName evidence="4">cellulase</fullName>
        <ecNumber evidence="4">3.2.1.4</ecNumber>
    </recommendedName>
</protein>
<evidence type="ECO:0000256" key="7">
    <source>
        <dbReference type="ARBA" id="ARBA00023001"/>
    </source>
</evidence>
<feature type="compositionally biased region" description="Pro residues" evidence="11">
    <location>
        <begin position="581"/>
        <end position="596"/>
    </location>
</feature>
<evidence type="ECO:0000256" key="11">
    <source>
        <dbReference type="SAM" id="MobiDB-lite"/>
    </source>
</evidence>
<organism evidence="14 15">
    <name type="scientific">Klebsormidium nitens</name>
    <name type="common">Green alga</name>
    <name type="synonym">Ulothrix nitens</name>
    <dbReference type="NCBI Taxonomy" id="105231"/>
    <lineage>
        <taxon>Eukaryota</taxon>
        <taxon>Viridiplantae</taxon>
        <taxon>Streptophyta</taxon>
        <taxon>Klebsormidiophyceae</taxon>
        <taxon>Klebsormidiales</taxon>
        <taxon>Klebsormidiaceae</taxon>
        <taxon>Klebsormidium</taxon>
    </lineage>
</organism>
<keyword evidence="5" id="KW-0964">Secreted</keyword>
<feature type="chain" id="PRO_5018577859" description="cellulase" evidence="12">
    <location>
        <begin position="31"/>
        <end position="724"/>
    </location>
</feature>
<keyword evidence="7" id="KW-0136">Cellulose degradation</keyword>
<dbReference type="SMART" id="SM01063">
    <property type="entry name" value="CBM49"/>
    <property type="match status" value="1"/>
</dbReference>
<dbReference type="OrthoDB" id="10257085at2759"/>
<evidence type="ECO:0000259" key="13">
    <source>
        <dbReference type="SMART" id="SM01063"/>
    </source>
</evidence>
<feature type="domain" description="Carbohydrate binding" evidence="13">
    <location>
        <begin position="633"/>
        <end position="716"/>
    </location>
</feature>
<comment type="catalytic activity">
    <reaction evidence="1">
        <text>Endohydrolysis of (1-&gt;4)-beta-D-glucosidic linkages in cellulose, lichenin and cereal beta-D-glucans.</text>
        <dbReference type="EC" id="3.2.1.4"/>
    </reaction>
</comment>
<comment type="subcellular location">
    <subcellularLocation>
        <location evidence="2">Secreted</location>
    </subcellularLocation>
</comment>
<keyword evidence="9" id="KW-0326">Glycosidase</keyword>
<evidence type="ECO:0000256" key="5">
    <source>
        <dbReference type="ARBA" id="ARBA00022525"/>
    </source>
</evidence>
<evidence type="ECO:0000256" key="9">
    <source>
        <dbReference type="ARBA" id="ARBA00023295"/>
    </source>
</evidence>
<keyword evidence="15" id="KW-1185">Reference proteome</keyword>
<feature type="signal peptide" evidence="12">
    <location>
        <begin position="1"/>
        <end position="30"/>
    </location>
</feature>
<dbReference type="Pfam" id="PF00759">
    <property type="entry name" value="Glyco_hydro_9"/>
    <property type="match status" value="1"/>
</dbReference>